<dbReference type="OrthoDB" id="498670at2759"/>
<dbReference type="STRING" id="436017.A4S8U6"/>
<dbReference type="GO" id="GO:0005737">
    <property type="term" value="C:cytoplasm"/>
    <property type="evidence" value="ECO:0007669"/>
    <property type="project" value="UniProtKB-ARBA"/>
</dbReference>
<gene>
    <name evidence="2" type="ORF">OSTLU_27973</name>
</gene>
<dbReference type="Gene3D" id="3.40.50.300">
    <property type="entry name" value="P-loop containing nucleotide triphosphate hydrolases"/>
    <property type="match status" value="1"/>
</dbReference>
<evidence type="ECO:0000313" key="3">
    <source>
        <dbReference type="Proteomes" id="UP000001568"/>
    </source>
</evidence>
<dbReference type="InterPro" id="IPR027417">
    <property type="entry name" value="P-loop_NTPase"/>
</dbReference>
<comment type="similarity">
    <text evidence="1">Belongs to the ClpA/ClpB family. Torsin subfamily.</text>
</comment>
<dbReference type="KEGG" id="olu:OSTLU_27973"/>
<proteinExistence type="inferred from homology"/>
<protein>
    <recommendedName>
        <fullName evidence="4">AAA+ ATPase domain-containing protein</fullName>
    </recommendedName>
</protein>
<evidence type="ECO:0000313" key="2">
    <source>
        <dbReference type="EMBL" id="ABP00246.1"/>
    </source>
</evidence>
<sequence>MSLHGSPGVGKSLFHRILARAAYNATRESDFDSGRRGRRNEACPGAGCPGYKVIFGTDYVVRERETQARMLRDAVTRHLEKYPESVVVVEEYDKLGCPARGMLKQMLEHGSAGTGANPFDRNVTFGRSIFVLEANMGFMDVHDASAAGGGAPTGDELTALQRKLKDGLFEKWTSDGCEDREDTLKVVGAIDIFVPFVPLDRAAVKAIVHAQLERRGETKKARRELARLEWDDRVLEALVNEVEFEGEYAIEGGKEVAIVLSRCVTRALRVLAETEIARAGTDGVGVRARVLRDRVVRLKPSTAPATAPVVAVLA</sequence>
<dbReference type="EMBL" id="CP000596">
    <property type="protein sequence ID" value="ABP00246.1"/>
    <property type="molecule type" value="Genomic_DNA"/>
</dbReference>
<organism evidence="2 3">
    <name type="scientific">Ostreococcus lucimarinus (strain CCE9901)</name>
    <dbReference type="NCBI Taxonomy" id="436017"/>
    <lineage>
        <taxon>Eukaryota</taxon>
        <taxon>Viridiplantae</taxon>
        <taxon>Chlorophyta</taxon>
        <taxon>Mamiellophyceae</taxon>
        <taxon>Mamiellales</taxon>
        <taxon>Bathycoccaceae</taxon>
        <taxon>Ostreococcus</taxon>
    </lineage>
</organism>
<dbReference type="Proteomes" id="UP000001568">
    <property type="component" value="Chromosome 16"/>
</dbReference>
<dbReference type="HOGENOM" id="CLU_886791_0_0_1"/>
<dbReference type="GeneID" id="5006110"/>
<dbReference type="PANTHER" id="PTHR10760">
    <property type="entry name" value="TORSIN"/>
    <property type="match status" value="1"/>
</dbReference>
<dbReference type="SUPFAM" id="SSF52540">
    <property type="entry name" value="P-loop containing nucleoside triphosphate hydrolases"/>
    <property type="match status" value="1"/>
</dbReference>
<dbReference type="GO" id="GO:0016887">
    <property type="term" value="F:ATP hydrolysis activity"/>
    <property type="evidence" value="ECO:0007669"/>
    <property type="project" value="InterPro"/>
</dbReference>
<keyword evidence="3" id="KW-1185">Reference proteome</keyword>
<dbReference type="eggNOG" id="ENOG502S716">
    <property type="taxonomic scope" value="Eukaryota"/>
</dbReference>
<dbReference type="OMA" id="EYDKLDC"/>
<accession>A4S8U6</accession>
<reference evidence="2 3" key="1">
    <citation type="journal article" date="2007" name="Proc. Natl. Acad. Sci. U.S.A.">
        <title>The tiny eukaryote Ostreococcus provides genomic insights into the paradox of plankton speciation.</title>
        <authorList>
            <person name="Palenik B."/>
            <person name="Grimwood J."/>
            <person name="Aerts A."/>
            <person name="Rouze P."/>
            <person name="Salamov A."/>
            <person name="Putnam N."/>
            <person name="Dupont C."/>
            <person name="Jorgensen R."/>
            <person name="Derelle E."/>
            <person name="Rombauts S."/>
            <person name="Zhou K."/>
            <person name="Otillar R."/>
            <person name="Merchant S.S."/>
            <person name="Podell S."/>
            <person name="Gaasterland T."/>
            <person name="Napoli C."/>
            <person name="Gendler K."/>
            <person name="Manuell A."/>
            <person name="Tai V."/>
            <person name="Vallon O."/>
            <person name="Piganeau G."/>
            <person name="Jancek S."/>
            <person name="Heijde M."/>
            <person name="Jabbari K."/>
            <person name="Bowler C."/>
            <person name="Lohr M."/>
            <person name="Robbens S."/>
            <person name="Werner G."/>
            <person name="Dubchak I."/>
            <person name="Pazour G.J."/>
            <person name="Ren Q."/>
            <person name="Paulsen I."/>
            <person name="Delwiche C."/>
            <person name="Schmutz J."/>
            <person name="Rokhsar D."/>
            <person name="Van de Peer Y."/>
            <person name="Moreau H."/>
            <person name="Grigoriev I.V."/>
        </authorList>
    </citation>
    <scope>NUCLEOTIDE SEQUENCE [LARGE SCALE GENOMIC DNA]</scope>
    <source>
        <strain evidence="2 3">CCE9901</strain>
    </source>
</reference>
<dbReference type="PANTHER" id="PTHR10760:SF2">
    <property type="entry name" value="LD13476P-RELATED"/>
    <property type="match status" value="1"/>
</dbReference>
<dbReference type="RefSeq" id="XP_001421952.1">
    <property type="nucleotide sequence ID" value="XM_001421915.1"/>
</dbReference>
<evidence type="ECO:0008006" key="4">
    <source>
        <dbReference type="Google" id="ProtNLM"/>
    </source>
</evidence>
<evidence type="ECO:0000256" key="1">
    <source>
        <dbReference type="ARBA" id="ARBA00006235"/>
    </source>
</evidence>
<dbReference type="InterPro" id="IPR010448">
    <property type="entry name" value="Torsin"/>
</dbReference>
<name>A4S8U6_OSTLU</name>
<dbReference type="GO" id="GO:0005524">
    <property type="term" value="F:ATP binding"/>
    <property type="evidence" value="ECO:0007669"/>
    <property type="project" value="InterPro"/>
</dbReference>
<dbReference type="AlphaFoldDB" id="A4S8U6"/>
<dbReference type="Gramene" id="ABP00246">
    <property type="protein sequence ID" value="ABP00246"/>
    <property type="gene ID" value="OSTLU_27973"/>
</dbReference>